<keyword evidence="8 12" id="KW-0067">ATP-binding</keyword>
<comment type="catalytic activity">
    <reaction evidence="11 12">
        <text>ATP + H2O = ADP + phosphate + H(+)</text>
        <dbReference type="Rhea" id="RHEA:13065"/>
        <dbReference type="ChEBI" id="CHEBI:15377"/>
        <dbReference type="ChEBI" id="CHEBI:15378"/>
        <dbReference type="ChEBI" id="CHEBI:30616"/>
        <dbReference type="ChEBI" id="CHEBI:43474"/>
        <dbReference type="ChEBI" id="CHEBI:456216"/>
        <dbReference type="EC" id="5.6.2.4"/>
    </reaction>
</comment>
<dbReference type="GO" id="GO:0006310">
    <property type="term" value="P:DNA recombination"/>
    <property type="evidence" value="ECO:0007669"/>
    <property type="project" value="InterPro"/>
</dbReference>
<feature type="binding site" evidence="12">
    <location>
        <position position="447"/>
    </location>
    <ligand>
        <name>Zn(2+)</name>
        <dbReference type="ChEBI" id="CHEBI:29105"/>
        <label>2</label>
    </ligand>
</feature>
<evidence type="ECO:0000256" key="7">
    <source>
        <dbReference type="ARBA" id="ARBA00022833"/>
    </source>
</evidence>
<keyword evidence="7 12" id="KW-0862">Zinc</keyword>
<evidence type="ECO:0000256" key="3">
    <source>
        <dbReference type="ARBA" id="ARBA00022723"/>
    </source>
</evidence>
<comment type="catalytic activity">
    <reaction evidence="12">
        <text>Couples ATP hydrolysis with the unwinding of duplex DNA by translocating in the 3'-5' direction.</text>
        <dbReference type="EC" id="5.6.2.4"/>
    </reaction>
</comment>
<feature type="binding site" evidence="12">
    <location>
        <position position="441"/>
    </location>
    <ligand>
        <name>Zn(2+)</name>
        <dbReference type="ChEBI" id="CHEBI:29105"/>
        <label>1</label>
    </ligand>
</feature>
<dbReference type="CDD" id="cd17929">
    <property type="entry name" value="DEXHc_priA"/>
    <property type="match status" value="1"/>
</dbReference>
<dbReference type="Proteomes" id="UP000010809">
    <property type="component" value="Chromosome"/>
</dbReference>
<dbReference type="InterPro" id="IPR001650">
    <property type="entry name" value="Helicase_C-like"/>
</dbReference>
<dbReference type="PROSITE" id="PS51194">
    <property type="entry name" value="HELICASE_CTER"/>
    <property type="match status" value="1"/>
</dbReference>
<evidence type="ECO:0000256" key="10">
    <source>
        <dbReference type="ARBA" id="ARBA00023235"/>
    </source>
</evidence>
<dbReference type="OrthoDB" id="9759544at2"/>
<dbReference type="Pfam" id="PF17764">
    <property type="entry name" value="PriA_3primeBD"/>
    <property type="match status" value="1"/>
</dbReference>
<comment type="cofactor">
    <cofactor evidence="12">
        <name>Zn(2+)</name>
        <dbReference type="ChEBI" id="CHEBI:29105"/>
    </cofactor>
    <text evidence="12">Binds 2 zinc ions per subunit.</text>
</comment>
<dbReference type="EC" id="5.6.2.4" evidence="12"/>
<reference evidence="16" key="1">
    <citation type="submission" date="2015-12" db="EMBL/GenBank/DDBJ databases">
        <authorList>
            <person name="Tikhonova T.V."/>
            <person name="Pavlov A.R."/>
            <person name="Beletsky A.V."/>
            <person name="Mardanov A.V."/>
            <person name="Sorokin D.Y."/>
            <person name="Ravin N.V."/>
            <person name="Popov V.O."/>
        </authorList>
    </citation>
    <scope>NUCLEOTIDE SEQUENCE</scope>
    <source>
        <strain evidence="16">DSM 14787</strain>
    </source>
</reference>
<feature type="binding site" evidence="12">
    <location>
        <position position="478"/>
    </location>
    <ligand>
        <name>Zn(2+)</name>
        <dbReference type="ChEBI" id="CHEBI:29105"/>
        <label>1</label>
    </ligand>
</feature>
<dbReference type="Pfam" id="PF18074">
    <property type="entry name" value="PriA_C"/>
    <property type="match status" value="1"/>
</dbReference>
<feature type="binding site" evidence="12">
    <location>
        <position position="481"/>
    </location>
    <ligand>
        <name>Zn(2+)</name>
        <dbReference type="ChEBI" id="CHEBI:29105"/>
        <label>1</label>
    </ligand>
</feature>
<dbReference type="InterPro" id="IPR014001">
    <property type="entry name" value="Helicase_ATP-bd"/>
</dbReference>
<dbReference type="Pfam" id="PF00270">
    <property type="entry name" value="DEAD"/>
    <property type="match status" value="1"/>
</dbReference>
<dbReference type="GO" id="GO:0005524">
    <property type="term" value="F:ATP binding"/>
    <property type="evidence" value="ECO:0007669"/>
    <property type="project" value="UniProtKB-UniRule"/>
</dbReference>
<dbReference type="Pfam" id="PF18319">
    <property type="entry name" value="Zn_ribbon_PriA"/>
    <property type="match status" value="1"/>
</dbReference>
<keyword evidence="1 12" id="KW-0639">Primosome</keyword>
<dbReference type="Gene3D" id="3.40.50.300">
    <property type="entry name" value="P-loop containing nucleotide triphosphate hydrolases"/>
    <property type="match status" value="2"/>
</dbReference>
<dbReference type="SUPFAM" id="SSF161219">
    <property type="entry name" value="CHY zinc finger-like"/>
    <property type="match status" value="1"/>
</dbReference>
<accession>L0E1K9</accession>
<dbReference type="PATRIC" id="fig|1255043.3.peg.3585"/>
<dbReference type="InterPro" id="IPR040498">
    <property type="entry name" value="PriA_CRR"/>
</dbReference>
<organism evidence="16 17">
    <name type="scientific">Thioalkalivibrio nitratireducens (strain DSM 14787 / UNIQEM 213 / ALEN2)</name>
    <dbReference type="NCBI Taxonomy" id="1255043"/>
    <lineage>
        <taxon>Bacteria</taxon>
        <taxon>Pseudomonadati</taxon>
        <taxon>Pseudomonadota</taxon>
        <taxon>Gammaproteobacteria</taxon>
        <taxon>Chromatiales</taxon>
        <taxon>Ectothiorhodospiraceae</taxon>
        <taxon>Thioalkalivibrio</taxon>
    </lineage>
</organism>
<dbReference type="InterPro" id="IPR005259">
    <property type="entry name" value="PriA"/>
</dbReference>
<feature type="domain" description="Helicase ATP-binding" evidence="14">
    <location>
        <begin position="213"/>
        <end position="379"/>
    </location>
</feature>
<feature type="binding site" evidence="12">
    <location>
        <position position="438"/>
    </location>
    <ligand>
        <name>Zn(2+)</name>
        <dbReference type="ChEBI" id="CHEBI:29105"/>
        <label>1</label>
    </ligand>
</feature>
<dbReference type="PANTHER" id="PTHR30580:SF0">
    <property type="entry name" value="PRIMOSOMAL PROTEIN N"/>
    <property type="match status" value="1"/>
</dbReference>
<evidence type="ECO:0000256" key="1">
    <source>
        <dbReference type="ARBA" id="ARBA00022515"/>
    </source>
</evidence>
<dbReference type="SMART" id="SM00487">
    <property type="entry name" value="DEXDc"/>
    <property type="match status" value="1"/>
</dbReference>
<dbReference type="Gene3D" id="3.40.1440.60">
    <property type="entry name" value="PriA, 3(prime) DNA-binding domain"/>
    <property type="match status" value="1"/>
</dbReference>
<dbReference type="HAMAP" id="MF_00983">
    <property type="entry name" value="PriA"/>
    <property type="match status" value="1"/>
</dbReference>
<dbReference type="GO" id="GO:0003677">
    <property type="term" value="F:DNA binding"/>
    <property type="evidence" value="ECO:0007669"/>
    <property type="project" value="UniProtKB-UniRule"/>
</dbReference>
<dbReference type="GO" id="GO:0008270">
    <property type="term" value="F:zinc ion binding"/>
    <property type="evidence" value="ECO:0007669"/>
    <property type="project" value="UniProtKB-UniRule"/>
</dbReference>
<evidence type="ECO:0000259" key="15">
    <source>
        <dbReference type="PROSITE" id="PS51194"/>
    </source>
</evidence>
<evidence type="ECO:0000313" key="17">
    <source>
        <dbReference type="Proteomes" id="UP000010809"/>
    </source>
</evidence>
<keyword evidence="9 12" id="KW-0238">DNA-binding</keyword>
<dbReference type="SUPFAM" id="SSF52540">
    <property type="entry name" value="P-loop containing nucleoside triphosphate hydrolases"/>
    <property type="match status" value="2"/>
</dbReference>
<dbReference type="Pfam" id="PF00271">
    <property type="entry name" value="Helicase_C"/>
    <property type="match status" value="1"/>
</dbReference>
<dbReference type="InterPro" id="IPR041236">
    <property type="entry name" value="PriA_C"/>
</dbReference>
<dbReference type="InterPro" id="IPR027417">
    <property type="entry name" value="P-loop_NTPase"/>
</dbReference>
<evidence type="ECO:0000313" key="16">
    <source>
        <dbReference type="EMBL" id="AGA35183.1"/>
    </source>
</evidence>
<dbReference type="FunFam" id="3.40.1440.60:FF:000001">
    <property type="entry name" value="Primosomal protein N"/>
    <property type="match status" value="1"/>
</dbReference>
<keyword evidence="6 12" id="KW-0347">Helicase</keyword>
<evidence type="ECO:0000256" key="5">
    <source>
        <dbReference type="ARBA" id="ARBA00022801"/>
    </source>
</evidence>
<dbReference type="InterPro" id="IPR041222">
    <property type="entry name" value="PriA_3primeBD"/>
</dbReference>
<dbReference type="GO" id="GO:0016887">
    <property type="term" value="F:ATP hydrolysis activity"/>
    <property type="evidence" value="ECO:0007669"/>
    <property type="project" value="RHEA"/>
</dbReference>
<evidence type="ECO:0000256" key="2">
    <source>
        <dbReference type="ARBA" id="ARBA00022705"/>
    </source>
</evidence>
<keyword evidence="4 12" id="KW-0547">Nucleotide-binding</keyword>
<dbReference type="InterPro" id="IPR037274">
    <property type="entry name" value="Znf_CHY_sf"/>
</dbReference>
<protein>
    <recommendedName>
        <fullName evidence="12">Replication restart protein PriA</fullName>
    </recommendedName>
    <alternativeName>
        <fullName evidence="12">ATP-dependent DNA helicase PriA</fullName>
        <ecNumber evidence="12">5.6.2.4</ecNumber>
    </alternativeName>
    <alternativeName>
        <fullName evidence="12">DNA 3'-5' helicase PriA</fullName>
    </alternativeName>
</protein>
<proteinExistence type="inferred from homology"/>
<keyword evidence="5 12" id="KW-0378">Hydrolase</keyword>
<keyword evidence="10 12" id="KW-0413">Isomerase</keyword>
<gene>
    <name evidence="16" type="primary">priA [H]</name>
    <name evidence="12" type="synonym">priA</name>
    <name evidence="16" type="ordered locus">TVNIR_3553</name>
</gene>
<dbReference type="HOGENOM" id="CLU_013353_3_1_6"/>
<dbReference type="GO" id="GO:0006302">
    <property type="term" value="P:double-strand break repair"/>
    <property type="evidence" value="ECO:0007669"/>
    <property type="project" value="InterPro"/>
</dbReference>
<evidence type="ECO:0000256" key="11">
    <source>
        <dbReference type="ARBA" id="ARBA00048988"/>
    </source>
</evidence>
<keyword evidence="3 12" id="KW-0479">Metal-binding</keyword>
<dbReference type="KEGG" id="tni:TVNIR_3553"/>
<evidence type="ECO:0000256" key="8">
    <source>
        <dbReference type="ARBA" id="ARBA00022840"/>
    </source>
</evidence>
<dbReference type="GO" id="GO:0006270">
    <property type="term" value="P:DNA replication initiation"/>
    <property type="evidence" value="ECO:0007669"/>
    <property type="project" value="TreeGrafter"/>
</dbReference>
<dbReference type="eggNOG" id="COG1198">
    <property type="taxonomic scope" value="Bacteria"/>
</dbReference>
<comment type="similarity">
    <text evidence="12">Belongs to the helicase family. PriA subfamily.</text>
</comment>
<evidence type="ECO:0000256" key="12">
    <source>
        <dbReference type="HAMAP-Rule" id="MF_00983"/>
    </source>
</evidence>
<evidence type="ECO:0000256" key="13">
    <source>
        <dbReference type="SAM" id="MobiDB-lite"/>
    </source>
</evidence>
<dbReference type="PROSITE" id="PS51192">
    <property type="entry name" value="HELICASE_ATP_BIND_1"/>
    <property type="match status" value="1"/>
</dbReference>
<dbReference type="GO" id="GO:0006269">
    <property type="term" value="P:DNA replication, synthesis of primer"/>
    <property type="evidence" value="ECO:0007669"/>
    <property type="project" value="UniProtKB-KW"/>
</dbReference>
<feature type="binding site" evidence="12">
    <location>
        <position position="465"/>
    </location>
    <ligand>
        <name>Zn(2+)</name>
        <dbReference type="ChEBI" id="CHEBI:29105"/>
        <label>2</label>
    </ligand>
</feature>
<dbReference type="AlphaFoldDB" id="L0E1K9"/>
<dbReference type="InterPro" id="IPR011545">
    <property type="entry name" value="DEAD/DEAH_box_helicase_dom"/>
</dbReference>
<dbReference type="STRING" id="1255043.TVNIR_3553"/>
<evidence type="ECO:0000259" key="14">
    <source>
        <dbReference type="PROSITE" id="PS51192"/>
    </source>
</evidence>
<comment type="subunit">
    <text evidence="12">Component of the replication restart primosome.</text>
</comment>
<feature type="domain" description="Helicase C-terminal" evidence="15">
    <location>
        <begin position="449"/>
        <end position="626"/>
    </location>
</feature>
<dbReference type="NCBIfam" id="TIGR00595">
    <property type="entry name" value="priA"/>
    <property type="match status" value="1"/>
</dbReference>
<dbReference type="EMBL" id="CP003989">
    <property type="protein sequence ID" value="AGA35183.1"/>
    <property type="molecule type" value="Genomic_DNA"/>
</dbReference>
<dbReference type="FunFam" id="3.40.50.300:FF:000489">
    <property type="entry name" value="Primosome assembly protein PriA"/>
    <property type="match status" value="1"/>
</dbReference>
<feature type="binding site" evidence="12">
    <location>
        <position position="450"/>
    </location>
    <ligand>
        <name>Zn(2+)</name>
        <dbReference type="ChEBI" id="CHEBI:29105"/>
        <label>2</label>
    </ligand>
</feature>
<dbReference type="GO" id="GO:0043138">
    <property type="term" value="F:3'-5' DNA helicase activity"/>
    <property type="evidence" value="ECO:0007669"/>
    <property type="project" value="UniProtKB-EC"/>
</dbReference>
<dbReference type="RefSeq" id="WP_015260278.1">
    <property type="nucleotide sequence ID" value="NC_019902.2"/>
</dbReference>
<evidence type="ECO:0000256" key="6">
    <source>
        <dbReference type="ARBA" id="ARBA00022806"/>
    </source>
</evidence>
<keyword evidence="17" id="KW-1185">Reference proteome</keyword>
<evidence type="ECO:0000256" key="4">
    <source>
        <dbReference type="ARBA" id="ARBA00022741"/>
    </source>
</evidence>
<dbReference type="GO" id="GO:1990077">
    <property type="term" value="C:primosome complex"/>
    <property type="evidence" value="ECO:0007669"/>
    <property type="project" value="UniProtKB-UniRule"/>
</dbReference>
<comment type="function">
    <text evidence="12">Initiates the restart of stalled replication forks, which reloads the replicative helicase on sites other than the origin of replication. Recognizes and binds to abandoned replication forks and remodels them to uncover a helicase loading site. Promotes assembly of the primosome at these replication forks.</text>
</comment>
<feature type="region of interest" description="Disordered" evidence="13">
    <location>
        <begin position="181"/>
        <end position="202"/>
    </location>
</feature>
<keyword evidence="2 12" id="KW-0235">DNA replication</keyword>
<sequence>MPQETFVRVAIDRPLDRLFDYRCPPELRPLPGQRVRLPFGRTDTVGVVMESVETPAVASSRIRALGALIDPDPVLTAPLLELLRFTARYYHHPLGEVVLNALPPALRRGAPLPDPRVPESLWRADIDADQPRRIGPRQQATIDALREARAPLTRDALNDLTGLGLRRAELERMAARGLLAAEPAASGTPEPSEDGGPAVPLTPEQRDAIAEIIGQTGRPTVFLLDGVTGSGKTEVYLEAAARSLARGGQVLILIPEIALTPQLIQRVSRRFPGQVAALHSGLAAGERLRAWDDARRGERPLLLGTRSALFTPLPRLGLIIVDEEHDPAYKQQDGLHYHARDLAILRGHIESLPVVLGSATPTLETLEKARSGRYRHLRLGTRPDGSRPPAVNCLDTRVHATDEGLSAPMLDAMRRTLAQGRQCFILLNRRGFARVLTCDHCGWVADCPRCDAHLTVHASIRRSICHLCGFTQPLTESCPQCGQPLRHLGVGTQRLERALSRHFPDTPLMRLDRDSIRRRGALERSLETIRAMDAGIVVGTQILAKGHDFPRVGLVGIIDVDQGLFSSDLRAAEQTLQLVLQAAGRAGRAGDPGEVLIQTGHPEHPLMRALRAGDYAAMVGPLLDERRHSGMPPYGYLALVRVDGPGPEATQRQAEEMARELRRHAREVRVLGPAPAPRHRVNRRYREQILLASSRRATLHHTLGETRRHWEEHPPPRNLRISIDVDPITLA</sequence>
<dbReference type="InterPro" id="IPR042115">
    <property type="entry name" value="PriA_3primeBD_sf"/>
</dbReference>
<name>L0E1K9_THIND</name>
<evidence type="ECO:0000256" key="9">
    <source>
        <dbReference type="ARBA" id="ARBA00023125"/>
    </source>
</evidence>
<dbReference type="NCBIfam" id="NF004067">
    <property type="entry name" value="PRK05580.1-4"/>
    <property type="match status" value="1"/>
</dbReference>
<dbReference type="SMART" id="SM00490">
    <property type="entry name" value="HELICc"/>
    <property type="match status" value="1"/>
</dbReference>
<dbReference type="PANTHER" id="PTHR30580">
    <property type="entry name" value="PRIMOSOMAL PROTEIN N"/>
    <property type="match status" value="1"/>
</dbReference>
<feature type="binding site" evidence="12">
    <location>
        <position position="468"/>
    </location>
    <ligand>
        <name>Zn(2+)</name>
        <dbReference type="ChEBI" id="CHEBI:29105"/>
        <label>2</label>
    </ligand>
</feature>